<reference evidence="3" key="1">
    <citation type="submission" date="2020-12" db="EMBL/GenBank/DDBJ databases">
        <title>Vagococcus allomyrinae sp. nov. and Enterococcus lavae sp. nov., isolated from the larvae of Allomyrina dichotoma.</title>
        <authorList>
            <person name="Lee S.D."/>
        </authorList>
    </citation>
    <scope>NUCLEOTIDE SEQUENCE</scope>
    <source>
        <strain evidence="3">BWB3-3</strain>
    </source>
</reference>
<keyword evidence="2" id="KW-0732">Signal</keyword>
<dbReference type="Proteomes" id="UP000674938">
    <property type="component" value="Unassembled WGS sequence"/>
</dbReference>
<organism evidence="3 4">
    <name type="scientific">Vagococcus allomyrinae</name>
    <dbReference type="NCBI Taxonomy" id="2794353"/>
    <lineage>
        <taxon>Bacteria</taxon>
        <taxon>Bacillati</taxon>
        <taxon>Bacillota</taxon>
        <taxon>Bacilli</taxon>
        <taxon>Lactobacillales</taxon>
        <taxon>Enterococcaceae</taxon>
        <taxon>Vagococcus</taxon>
    </lineage>
</organism>
<evidence type="ECO:0000256" key="2">
    <source>
        <dbReference type="SAM" id="SignalP"/>
    </source>
</evidence>
<evidence type="ECO:0000313" key="3">
    <source>
        <dbReference type="EMBL" id="MBP1042365.1"/>
    </source>
</evidence>
<dbReference type="AlphaFoldDB" id="A0A940P791"/>
<evidence type="ECO:0000313" key="4">
    <source>
        <dbReference type="Proteomes" id="UP000674938"/>
    </source>
</evidence>
<sequence length="294" mass="32395">MKKVLIGFVTLSMLAATIVPSSIIAYASEAEFVSGATEVQAINDEDPDWVTEIITEDQINQEDSQLTELEKEAVTMSEDQVEDILIEETQGDSNVTFSDEGVTIDGVFYTPEEFDKVLETMEDPEQLNIDLTEVPATQSRAFAIPMTYWATSYLYAVPGVGQAALMVTGGIIFAGAIVYSGHWAYGKIRTHINSRPKPKSTTSVKYTKKVTVTKTKYISYTYGIPERLLDGAGNVKLKDFTQKVPGKTVKYRNPKTGWVIEKDTAGHAGKKWKVKDKGNNRKASTDGNGKIISK</sequence>
<evidence type="ECO:0008006" key="5">
    <source>
        <dbReference type="Google" id="ProtNLM"/>
    </source>
</evidence>
<protein>
    <recommendedName>
        <fullName evidence="5">Novel toxin 21 domain-containing protein</fullName>
    </recommendedName>
</protein>
<evidence type="ECO:0000256" key="1">
    <source>
        <dbReference type="SAM" id="MobiDB-lite"/>
    </source>
</evidence>
<feature type="chain" id="PRO_5037335300" description="Novel toxin 21 domain-containing protein" evidence="2">
    <location>
        <begin position="28"/>
        <end position="294"/>
    </location>
</feature>
<keyword evidence="4" id="KW-1185">Reference proteome</keyword>
<feature type="region of interest" description="Disordered" evidence="1">
    <location>
        <begin position="269"/>
        <end position="294"/>
    </location>
</feature>
<dbReference type="RefSeq" id="WP_209529489.1">
    <property type="nucleotide sequence ID" value="NZ_JAEEGA010000010.1"/>
</dbReference>
<feature type="signal peptide" evidence="2">
    <location>
        <begin position="1"/>
        <end position="27"/>
    </location>
</feature>
<accession>A0A940P791</accession>
<dbReference type="EMBL" id="JAEEGA010000010">
    <property type="protein sequence ID" value="MBP1042365.1"/>
    <property type="molecule type" value="Genomic_DNA"/>
</dbReference>
<comment type="caution">
    <text evidence="3">The sequence shown here is derived from an EMBL/GenBank/DDBJ whole genome shotgun (WGS) entry which is preliminary data.</text>
</comment>
<gene>
    <name evidence="3" type="ORF">I6N95_15195</name>
</gene>
<proteinExistence type="predicted"/>
<name>A0A940P791_9ENTE</name>